<feature type="transmembrane region" description="Helical" evidence="6">
    <location>
        <begin position="291"/>
        <end position="310"/>
    </location>
</feature>
<proteinExistence type="predicted"/>
<comment type="subcellular location">
    <subcellularLocation>
        <location evidence="1">Membrane</location>
        <topology evidence="1">Multi-pass membrane protein</topology>
    </subcellularLocation>
</comment>
<dbReference type="Proteomes" id="UP000663918">
    <property type="component" value="Chromosome"/>
</dbReference>
<keyword evidence="4 6" id="KW-0472">Membrane</keyword>
<feature type="transmembrane region" description="Helical" evidence="6">
    <location>
        <begin position="418"/>
        <end position="435"/>
    </location>
</feature>
<feature type="domain" description="O-antigen ligase-related" evidence="7">
    <location>
        <begin position="251"/>
        <end position="392"/>
    </location>
</feature>
<keyword evidence="3 6" id="KW-1133">Transmembrane helix</keyword>
<evidence type="ECO:0000313" key="8">
    <source>
        <dbReference type="EMBL" id="QTC91468.1"/>
    </source>
</evidence>
<dbReference type="InterPro" id="IPR051533">
    <property type="entry name" value="WaaL-like"/>
</dbReference>
<feature type="transmembrane region" description="Helical" evidence="6">
    <location>
        <begin position="386"/>
        <end position="406"/>
    </location>
</feature>
<dbReference type="Pfam" id="PF04932">
    <property type="entry name" value="Wzy_C"/>
    <property type="match status" value="1"/>
</dbReference>
<organism evidence="8 9">
    <name type="scientific">Brevundimonas goettingensis</name>
    <dbReference type="NCBI Taxonomy" id="2774190"/>
    <lineage>
        <taxon>Bacteria</taxon>
        <taxon>Pseudomonadati</taxon>
        <taxon>Pseudomonadota</taxon>
        <taxon>Alphaproteobacteria</taxon>
        <taxon>Caulobacterales</taxon>
        <taxon>Caulobacteraceae</taxon>
        <taxon>Brevundimonas</taxon>
    </lineage>
</organism>
<keyword evidence="8" id="KW-0436">Ligase</keyword>
<feature type="transmembrane region" description="Helical" evidence="6">
    <location>
        <begin position="138"/>
        <end position="158"/>
    </location>
</feature>
<keyword evidence="9" id="KW-1185">Reference proteome</keyword>
<feature type="transmembrane region" description="Helical" evidence="6">
    <location>
        <begin position="60"/>
        <end position="82"/>
    </location>
</feature>
<feature type="transmembrane region" description="Helical" evidence="6">
    <location>
        <begin position="208"/>
        <end position="227"/>
    </location>
</feature>
<evidence type="ECO:0000256" key="5">
    <source>
        <dbReference type="SAM" id="MobiDB-lite"/>
    </source>
</evidence>
<evidence type="ECO:0000256" key="1">
    <source>
        <dbReference type="ARBA" id="ARBA00004141"/>
    </source>
</evidence>
<feature type="transmembrane region" description="Helical" evidence="6">
    <location>
        <begin position="268"/>
        <end position="284"/>
    </location>
</feature>
<dbReference type="AlphaFoldDB" id="A0A975C0G0"/>
<feature type="transmembrane region" description="Helical" evidence="6">
    <location>
        <begin position="94"/>
        <end position="114"/>
    </location>
</feature>
<dbReference type="PANTHER" id="PTHR37422:SF23">
    <property type="entry name" value="TEICHURONIC ACID BIOSYNTHESIS PROTEIN TUAE"/>
    <property type="match status" value="1"/>
</dbReference>
<feature type="transmembrane region" description="Helical" evidence="6">
    <location>
        <begin position="170"/>
        <end position="188"/>
    </location>
</feature>
<feature type="transmembrane region" description="Helical" evidence="6">
    <location>
        <begin position="36"/>
        <end position="54"/>
    </location>
</feature>
<evidence type="ECO:0000256" key="3">
    <source>
        <dbReference type="ARBA" id="ARBA00022989"/>
    </source>
</evidence>
<dbReference type="KEGG" id="bgoe:IFJ75_00590"/>
<feature type="compositionally biased region" description="Low complexity" evidence="5">
    <location>
        <begin position="14"/>
        <end position="23"/>
    </location>
</feature>
<evidence type="ECO:0000259" key="7">
    <source>
        <dbReference type="Pfam" id="PF04932"/>
    </source>
</evidence>
<reference evidence="8" key="1">
    <citation type="submission" date="2020-09" db="EMBL/GenBank/DDBJ databases">
        <title>Brevundimonas sp. LVF2 isolated from a puddle in Goettingen, Germany.</title>
        <authorList>
            <person name="Friedrich I."/>
            <person name="Klassen A."/>
            <person name="Hannes N."/>
            <person name="Schneider D."/>
            <person name="Hertel R."/>
            <person name="Daniel R."/>
        </authorList>
    </citation>
    <scope>NUCLEOTIDE SEQUENCE</scope>
    <source>
        <strain evidence="8">LVF2</strain>
    </source>
</reference>
<sequence>MTDTSSSRRRRRSSTSFAPASTSSGGGAGGAVEWRVWLALAGAPALLYGAHLVFGANQPLAALILSTLLAVSLCVALGFPAVRRGLHDISPLTPPAVLFGLTVAVALWSLTAFAPGGPHPIWAWAGAPGGSITVNRPATLIEIGKLLGLACIFMVGALQSARQSWARSTLRVVLVLGAIYGLISLAIFGSGSQMVAQHGRLSGGFLSANSAATVFGMLTVIGLASLLRDWRQTRGLDPASMLGRVAIPLACVLMSTTCLLLTASRMGVVATLTGAVVLMLWELLDGKTGRLPLLIGGGVLLVVAVVLGLGGNDLLWSRVGDIGVDKLTRADILSSHWQAFLDSPLFGYGLGSFSDVNSQIMTDQNFEVLWPVRAAHNVYLQWLEEAGIVGAAPMFLLIATVTGVAVWRTFTLRKGQTLLRGLIAASVVILVHGTVDFALQVPSIAAFWAFLLGCQFSFGRR</sequence>
<dbReference type="GO" id="GO:0016020">
    <property type="term" value="C:membrane"/>
    <property type="evidence" value="ECO:0007669"/>
    <property type="project" value="UniProtKB-SubCell"/>
</dbReference>
<dbReference type="PANTHER" id="PTHR37422">
    <property type="entry name" value="TEICHURONIC ACID BIOSYNTHESIS PROTEIN TUAE"/>
    <property type="match status" value="1"/>
</dbReference>
<dbReference type="RefSeq" id="WP_207870645.1">
    <property type="nucleotide sequence ID" value="NZ_CP062222.1"/>
</dbReference>
<gene>
    <name evidence="8" type="ORF">IFJ75_00590</name>
</gene>
<feature type="region of interest" description="Disordered" evidence="5">
    <location>
        <begin position="1"/>
        <end position="28"/>
    </location>
</feature>
<feature type="transmembrane region" description="Helical" evidence="6">
    <location>
        <begin position="239"/>
        <end position="262"/>
    </location>
</feature>
<keyword evidence="2 6" id="KW-0812">Transmembrane</keyword>
<evidence type="ECO:0000256" key="4">
    <source>
        <dbReference type="ARBA" id="ARBA00023136"/>
    </source>
</evidence>
<evidence type="ECO:0000256" key="2">
    <source>
        <dbReference type="ARBA" id="ARBA00022692"/>
    </source>
</evidence>
<name>A0A975C0G0_9CAUL</name>
<accession>A0A975C0G0</accession>
<dbReference type="GO" id="GO:0016874">
    <property type="term" value="F:ligase activity"/>
    <property type="evidence" value="ECO:0007669"/>
    <property type="project" value="UniProtKB-KW"/>
</dbReference>
<evidence type="ECO:0000256" key="6">
    <source>
        <dbReference type="SAM" id="Phobius"/>
    </source>
</evidence>
<dbReference type="InterPro" id="IPR007016">
    <property type="entry name" value="O-antigen_ligase-rel_domated"/>
</dbReference>
<dbReference type="EMBL" id="CP062222">
    <property type="protein sequence ID" value="QTC91468.1"/>
    <property type="molecule type" value="Genomic_DNA"/>
</dbReference>
<evidence type="ECO:0000313" key="9">
    <source>
        <dbReference type="Proteomes" id="UP000663918"/>
    </source>
</evidence>
<feature type="transmembrane region" description="Helical" evidence="6">
    <location>
        <begin position="441"/>
        <end position="458"/>
    </location>
</feature>
<protein>
    <submittedName>
        <fullName evidence="8">O-antigen ligase family protein</fullName>
    </submittedName>
</protein>